<dbReference type="EMBL" id="LT598469">
    <property type="protein sequence ID" value="SCV01424.1"/>
    <property type="molecule type" value="Genomic_DNA"/>
</dbReference>
<protein>
    <submittedName>
        <fullName evidence="2">LAMI_0G11408g1_1</fullName>
    </submittedName>
</protein>
<reference evidence="2 3" key="1">
    <citation type="submission" date="2016-03" db="EMBL/GenBank/DDBJ databases">
        <authorList>
            <person name="Devillers H."/>
        </authorList>
    </citation>
    <scope>NUCLEOTIDE SEQUENCE [LARGE SCALE GENOMIC DNA]</scope>
    <source>
        <strain evidence="2">CBS 11717</strain>
    </source>
</reference>
<evidence type="ECO:0000313" key="3">
    <source>
        <dbReference type="Proteomes" id="UP000191024"/>
    </source>
</evidence>
<feature type="region of interest" description="Disordered" evidence="1">
    <location>
        <begin position="167"/>
        <end position="221"/>
    </location>
</feature>
<feature type="region of interest" description="Disordered" evidence="1">
    <location>
        <begin position="256"/>
        <end position="300"/>
    </location>
</feature>
<keyword evidence="3" id="KW-1185">Reference proteome</keyword>
<organism evidence="2 3">
    <name type="scientific">Lachancea mirantina</name>
    <dbReference type="NCBI Taxonomy" id="1230905"/>
    <lineage>
        <taxon>Eukaryota</taxon>
        <taxon>Fungi</taxon>
        <taxon>Dikarya</taxon>
        <taxon>Ascomycota</taxon>
        <taxon>Saccharomycotina</taxon>
        <taxon>Saccharomycetes</taxon>
        <taxon>Saccharomycetales</taxon>
        <taxon>Saccharomycetaceae</taxon>
        <taxon>Lachancea</taxon>
    </lineage>
</organism>
<dbReference type="AlphaFoldDB" id="A0A1G4KAY6"/>
<accession>A0A1G4KAY6</accession>
<gene>
    <name evidence="2" type="ORF">LAMI_0G11408G</name>
</gene>
<evidence type="ECO:0000313" key="2">
    <source>
        <dbReference type="EMBL" id="SCV01424.1"/>
    </source>
</evidence>
<feature type="compositionally biased region" description="Gly residues" evidence="1">
    <location>
        <begin position="256"/>
        <end position="268"/>
    </location>
</feature>
<proteinExistence type="predicted"/>
<sequence length="300" mass="32956">MNADKEIKTNLELVVRLFITYLLKSSLLESENNITYADTSEKHIELEAKFDSEIAQLELHSTGNDFQVVFSEISKGLKCLVNICDQKQCVKQAILDYKEDLLLGKKPLEFPIFTDEASQLFTPSVFAVFQEKFCLIKKERKSSGGSINKEETMEALEKLKFGSRSRSYNASIPSRPADMPSFDDEYEAQTSRQPIGEPHGLPGLGVPSPAAGYGDSDLYPTGEKYPALQGPQTHLPNFRNPPSRGGMIFNPFQGGGPSSNPLQGGGNTFGTNKDSPPFPSARYDEPFGRMSHQGGGGGFI</sequence>
<dbReference type="OrthoDB" id="68090at2759"/>
<dbReference type="STRING" id="1230905.A0A1G4KAY6"/>
<name>A0A1G4KAY6_9SACH</name>
<dbReference type="Proteomes" id="UP000191024">
    <property type="component" value="Chromosome G"/>
</dbReference>
<evidence type="ECO:0000256" key="1">
    <source>
        <dbReference type="SAM" id="MobiDB-lite"/>
    </source>
</evidence>